<keyword evidence="1" id="KW-0813">Transport</keyword>
<dbReference type="PROSITE" id="PS50893">
    <property type="entry name" value="ABC_TRANSPORTER_2"/>
    <property type="match status" value="1"/>
</dbReference>
<dbReference type="GO" id="GO:0015833">
    <property type="term" value="P:peptide transport"/>
    <property type="evidence" value="ECO:0007669"/>
    <property type="project" value="InterPro"/>
</dbReference>
<name>A0A497EV88_9CREN</name>
<dbReference type="InterPro" id="IPR003593">
    <property type="entry name" value="AAA+_ATPase"/>
</dbReference>
<dbReference type="PANTHER" id="PTHR43067:SF3">
    <property type="entry name" value="MALTOSE ABC TRANSPORTER, ATP-BINDING PROTEIN"/>
    <property type="match status" value="1"/>
</dbReference>
<feature type="domain" description="ABC transporter" evidence="4">
    <location>
        <begin position="5"/>
        <end position="255"/>
    </location>
</feature>
<reference evidence="5 6" key="1">
    <citation type="submission" date="2018-06" db="EMBL/GenBank/DDBJ databases">
        <title>Extensive metabolic versatility and redundancy in microbially diverse, dynamic hydrothermal sediments.</title>
        <authorList>
            <person name="Dombrowski N."/>
            <person name="Teske A."/>
            <person name="Baker B.J."/>
        </authorList>
    </citation>
    <scope>NUCLEOTIDE SEQUENCE [LARGE SCALE GENOMIC DNA]</scope>
    <source>
        <strain evidence="5">B29_G17</strain>
    </source>
</reference>
<evidence type="ECO:0000259" key="4">
    <source>
        <dbReference type="PROSITE" id="PS50893"/>
    </source>
</evidence>
<sequence>MRQLLTVRDLKTYFILDSQRIVKAVDKVSIDLDEGESLGLAGESGCGKSTLGYSILTCIPAPGKIVGGEIIFEGEEITKKPESWLRKHYRWIKVSMVFQGAMNSLNPVLSIGKQLAEPLIYHQDMSYKEAKKYVIDALRLVGLPEHVADRYPHELSGGMKQRAVIAMALILKPKIVIADEPTTALDVVVQAQIINLLKRLKEHEKMSLLFITHDLAVLSEVVDKVAVMYAGKIVEYGSSEHIYLRPKHPYTQKLIRAVPKLHEKIDRLEFIPGAPPNLINPPPGCRFHPRCQVFKENSSFKGLCDVEEPPLVEVEPMHKVACWLYARR</sequence>
<dbReference type="AlphaFoldDB" id="A0A497EV88"/>
<dbReference type="Gene3D" id="3.40.50.300">
    <property type="entry name" value="P-loop containing nucleotide triphosphate hydrolases"/>
    <property type="match status" value="1"/>
</dbReference>
<dbReference type="EMBL" id="QMQZ01000084">
    <property type="protein sequence ID" value="RLE51029.1"/>
    <property type="molecule type" value="Genomic_DNA"/>
</dbReference>
<dbReference type="PROSITE" id="PS00211">
    <property type="entry name" value="ABC_TRANSPORTER_1"/>
    <property type="match status" value="1"/>
</dbReference>
<keyword evidence="2" id="KW-0547">Nucleotide-binding</keyword>
<dbReference type="PANTHER" id="PTHR43067">
    <property type="entry name" value="OLIGOPEPTIDE/DIPEPTIDE ABC TRANSPORTER, ATPASE SUBUNIT"/>
    <property type="match status" value="1"/>
</dbReference>
<dbReference type="Proteomes" id="UP000268446">
    <property type="component" value="Unassembled WGS sequence"/>
</dbReference>
<dbReference type="CDD" id="cd03257">
    <property type="entry name" value="ABC_NikE_OppD_transporters"/>
    <property type="match status" value="1"/>
</dbReference>
<proteinExistence type="predicted"/>
<dbReference type="FunFam" id="3.40.50.300:FF:000016">
    <property type="entry name" value="Oligopeptide ABC transporter ATP-binding component"/>
    <property type="match status" value="1"/>
</dbReference>
<dbReference type="Pfam" id="PF00005">
    <property type="entry name" value="ABC_tran"/>
    <property type="match status" value="1"/>
</dbReference>
<gene>
    <name evidence="5" type="ORF">DRJ20_02715</name>
</gene>
<keyword evidence="3 5" id="KW-0067">ATP-binding</keyword>
<organism evidence="5 6">
    <name type="scientific">Thermoproteota archaeon</name>
    <dbReference type="NCBI Taxonomy" id="2056631"/>
    <lineage>
        <taxon>Archaea</taxon>
        <taxon>Thermoproteota</taxon>
    </lineage>
</organism>
<comment type="caution">
    <text evidence="5">The sequence shown here is derived from an EMBL/GenBank/DDBJ whole genome shotgun (WGS) entry which is preliminary data.</text>
</comment>
<evidence type="ECO:0000313" key="6">
    <source>
        <dbReference type="Proteomes" id="UP000268446"/>
    </source>
</evidence>
<dbReference type="GO" id="GO:0016887">
    <property type="term" value="F:ATP hydrolysis activity"/>
    <property type="evidence" value="ECO:0007669"/>
    <property type="project" value="InterPro"/>
</dbReference>
<dbReference type="NCBIfam" id="TIGR01727">
    <property type="entry name" value="oligo_HPY"/>
    <property type="match status" value="1"/>
</dbReference>
<dbReference type="SMART" id="SM00382">
    <property type="entry name" value="AAA"/>
    <property type="match status" value="1"/>
</dbReference>
<evidence type="ECO:0000256" key="1">
    <source>
        <dbReference type="ARBA" id="ARBA00022448"/>
    </source>
</evidence>
<protein>
    <submittedName>
        <fullName evidence="5">ABC transporter ATP-binding protein</fullName>
    </submittedName>
</protein>
<dbReference type="GO" id="GO:0005524">
    <property type="term" value="F:ATP binding"/>
    <property type="evidence" value="ECO:0007669"/>
    <property type="project" value="UniProtKB-KW"/>
</dbReference>
<dbReference type="InterPro" id="IPR017871">
    <property type="entry name" value="ABC_transporter-like_CS"/>
</dbReference>
<dbReference type="InterPro" id="IPR027417">
    <property type="entry name" value="P-loop_NTPase"/>
</dbReference>
<dbReference type="InterPro" id="IPR003439">
    <property type="entry name" value="ABC_transporter-like_ATP-bd"/>
</dbReference>
<evidence type="ECO:0000256" key="3">
    <source>
        <dbReference type="ARBA" id="ARBA00022840"/>
    </source>
</evidence>
<accession>A0A497EV88</accession>
<dbReference type="Pfam" id="PF08352">
    <property type="entry name" value="oligo_HPY"/>
    <property type="match status" value="1"/>
</dbReference>
<evidence type="ECO:0000313" key="5">
    <source>
        <dbReference type="EMBL" id="RLE51029.1"/>
    </source>
</evidence>
<dbReference type="SUPFAM" id="SSF52540">
    <property type="entry name" value="P-loop containing nucleoside triphosphate hydrolases"/>
    <property type="match status" value="1"/>
</dbReference>
<evidence type="ECO:0000256" key="2">
    <source>
        <dbReference type="ARBA" id="ARBA00022741"/>
    </source>
</evidence>
<dbReference type="InterPro" id="IPR013563">
    <property type="entry name" value="Oligopep_ABC_C"/>
</dbReference>